<dbReference type="AlphaFoldDB" id="A0A0F9GAE8"/>
<name>A0A0F9GAE8_9ZZZZ</name>
<feature type="non-terminal residue" evidence="1">
    <location>
        <position position="1"/>
    </location>
</feature>
<proteinExistence type="predicted"/>
<sequence>TGGGAADTIDFDLKAVALTNDDALDASWGTAQNVTDTFLAQNDVHITGESSALTIGGTPAEGDIIIFDLSRDVASDDLAGDADIIGIRLILTRDNIGD</sequence>
<gene>
    <name evidence="1" type="ORF">LCGC14_1934640</name>
</gene>
<evidence type="ECO:0000313" key="1">
    <source>
        <dbReference type="EMBL" id="KKL87441.1"/>
    </source>
</evidence>
<accession>A0A0F9GAE8</accession>
<organism evidence="1">
    <name type="scientific">marine sediment metagenome</name>
    <dbReference type="NCBI Taxonomy" id="412755"/>
    <lineage>
        <taxon>unclassified sequences</taxon>
        <taxon>metagenomes</taxon>
        <taxon>ecological metagenomes</taxon>
    </lineage>
</organism>
<protein>
    <submittedName>
        <fullName evidence="1">Uncharacterized protein</fullName>
    </submittedName>
</protein>
<dbReference type="EMBL" id="LAZR01020835">
    <property type="protein sequence ID" value="KKL87441.1"/>
    <property type="molecule type" value="Genomic_DNA"/>
</dbReference>
<comment type="caution">
    <text evidence="1">The sequence shown here is derived from an EMBL/GenBank/DDBJ whole genome shotgun (WGS) entry which is preliminary data.</text>
</comment>
<reference evidence="1" key="1">
    <citation type="journal article" date="2015" name="Nature">
        <title>Complex archaea that bridge the gap between prokaryotes and eukaryotes.</title>
        <authorList>
            <person name="Spang A."/>
            <person name="Saw J.H."/>
            <person name="Jorgensen S.L."/>
            <person name="Zaremba-Niedzwiedzka K."/>
            <person name="Martijn J."/>
            <person name="Lind A.E."/>
            <person name="van Eijk R."/>
            <person name="Schleper C."/>
            <person name="Guy L."/>
            <person name="Ettema T.J."/>
        </authorList>
    </citation>
    <scope>NUCLEOTIDE SEQUENCE</scope>
</reference>